<evidence type="ECO:0000313" key="2">
    <source>
        <dbReference type="Proteomes" id="UP000039865"/>
    </source>
</evidence>
<sequence length="98" mass="11750">MFEQVYLEISAVEFIKRNSEKETKHERGIIFKEKFMNFDIFFGMKRGEINQTPITKIDLIANINDIDSRFEVTIKFTNNKDGYKYQWYLEGMLLVPIK</sequence>
<dbReference type="InParanoid" id="A0A078B6V1"/>
<dbReference type="Proteomes" id="UP000039865">
    <property type="component" value="Unassembled WGS sequence"/>
</dbReference>
<dbReference type="EMBL" id="CCKQ01018177">
    <property type="protein sequence ID" value="CDW90114.1"/>
    <property type="molecule type" value="Genomic_DNA"/>
</dbReference>
<proteinExistence type="predicted"/>
<accession>A0A078B6V1</accession>
<reference evidence="1 2" key="1">
    <citation type="submission" date="2014-06" db="EMBL/GenBank/DDBJ databases">
        <authorList>
            <person name="Swart Estienne"/>
        </authorList>
    </citation>
    <scope>NUCLEOTIDE SEQUENCE [LARGE SCALE GENOMIC DNA]</scope>
    <source>
        <strain evidence="1 2">130c</strain>
    </source>
</reference>
<gene>
    <name evidence="1" type="primary">Contig5513.g5901</name>
    <name evidence="1" type="ORF">STYLEM_19254</name>
</gene>
<name>A0A078B6V1_STYLE</name>
<dbReference type="AlphaFoldDB" id="A0A078B6V1"/>
<evidence type="ECO:0000313" key="1">
    <source>
        <dbReference type="EMBL" id="CDW90114.1"/>
    </source>
</evidence>
<protein>
    <submittedName>
        <fullName evidence="1">Uncharacterized protein</fullName>
    </submittedName>
</protein>
<keyword evidence="2" id="KW-1185">Reference proteome</keyword>
<organism evidence="1 2">
    <name type="scientific">Stylonychia lemnae</name>
    <name type="common">Ciliate</name>
    <dbReference type="NCBI Taxonomy" id="5949"/>
    <lineage>
        <taxon>Eukaryota</taxon>
        <taxon>Sar</taxon>
        <taxon>Alveolata</taxon>
        <taxon>Ciliophora</taxon>
        <taxon>Intramacronucleata</taxon>
        <taxon>Spirotrichea</taxon>
        <taxon>Stichotrichia</taxon>
        <taxon>Sporadotrichida</taxon>
        <taxon>Oxytrichidae</taxon>
        <taxon>Stylonychinae</taxon>
        <taxon>Stylonychia</taxon>
    </lineage>
</organism>